<dbReference type="PANTHER" id="PTHR21043:SF0">
    <property type="entry name" value="MITOCHONDRIAL ASSEMBLY OF RIBOSOMAL LARGE SUBUNIT PROTEIN 1"/>
    <property type="match status" value="1"/>
</dbReference>
<comment type="function">
    <text evidence="2">Functions as a ribosomal silencing factor. Interacts with ribosomal protein uL14 (rplN), blocking formation of intersubunit bridge B8. Prevents association of the 30S and 50S ribosomal subunits and the formation of functional ribosomes, thus repressing translation.</text>
</comment>
<dbReference type="EMBL" id="FNLO01000010">
    <property type="protein sequence ID" value="SDV50050.1"/>
    <property type="molecule type" value="Genomic_DNA"/>
</dbReference>
<dbReference type="Gene3D" id="3.30.460.10">
    <property type="entry name" value="Beta Polymerase, domain 2"/>
    <property type="match status" value="1"/>
</dbReference>
<feature type="compositionally biased region" description="Acidic residues" evidence="3">
    <location>
        <begin position="121"/>
        <end position="135"/>
    </location>
</feature>
<organism evidence="4 5">
    <name type="scientific">Chitinasiproducens palmae</name>
    <dbReference type="NCBI Taxonomy" id="1770053"/>
    <lineage>
        <taxon>Bacteria</taxon>
        <taxon>Pseudomonadati</taxon>
        <taxon>Pseudomonadota</taxon>
        <taxon>Betaproteobacteria</taxon>
        <taxon>Burkholderiales</taxon>
        <taxon>Burkholderiaceae</taxon>
        <taxon>Chitinasiproducens</taxon>
    </lineage>
</organism>
<dbReference type="GO" id="GO:0090071">
    <property type="term" value="P:negative regulation of ribosome biogenesis"/>
    <property type="evidence" value="ECO:0007669"/>
    <property type="project" value="UniProtKB-UniRule"/>
</dbReference>
<evidence type="ECO:0000256" key="2">
    <source>
        <dbReference type="HAMAP-Rule" id="MF_01477"/>
    </source>
</evidence>
<dbReference type="OrthoDB" id="9793681at2"/>
<dbReference type="GO" id="GO:0017148">
    <property type="term" value="P:negative regulation of translation"/>
    <property type="evidence" value="ECO:0007669"/>
    <property type="project" value="UniProtKB-UniRule"/>
</dbReference>
<dbReference type="HAMAP" id="MF_01477">
    <property type="entry name" value="Iojap_RsfS"/>
    <property type="match status" value="1"/>
</dbReference>
<reference evidence="5" key="1">
    <citation type="submission" date="2016-09" db="EMBL/GenBank/DDBJ databases">
        <authorList>
            <person name="Varghese N."/>
            <person name="Submissions S."/>
        </authorList>
    </citation>
    <scope>NUCLEOTIDE SEQUENCE [LARGE SCALE GENOMIC DNA]</scope>
    <source>
        <strain evidence="5">JS23</strain>
    </source>
</reference>
<proteinExistence type="inferred from homology"/>
<gene>
    <name evidence="2" type="primary">rsfS</name>
    <name evidence="4" type="ORF">SAMN05216551_11079</name>
</gene>
<keyword evidence="5" id="KW-1185">Reference proteome</keyword>
<dbReference type="GO" id="GO:0042256">
    <property type="term" value="P:cytosolic ribosome assembly"/>
    <property type="evidence" value="ECO:0007669"/>
    <property type="project" value="UniProtKB-UniRule"/>
</dbReference>
<dbReference type="SUPFAM" id="SSF81301">
    <property type="entry name" value="Nucleotidyltransferase"/>
    <property type="match status" value="1"/>
</dbReference>
<feature type="region of interest" description="Disordered" evidence="3">
    <location>
        <begin position="112"/>
        <end position="150"/>
    </location>
</feature>
<dbReference type="InterPro" id="IPR004394">
    <property type="entry name" value="Iojap/RsfS/C7orf30"/>
</dbReference>
<accession>A0A1H2PTJ6</accession>
<dbReference type="Pfam" id="PF02410">
    <property type="entry name" value="RsfS"/>
    <property type="match status" value="1"/>
</dbReference>
<dbReference type="STRING" id="1770053.SAMN05216551_11079"/>
<comment type="subunit">
    <text evidence="2">Interacts with ribosomal protein uL14 (rplN).</text>
</comment>
<dbReference type="GO" id="GO:0043023">
    <property type="term" value="F:ribosomal large subunit binding"/>
    <property type="evidence" value="ECO:0007669"/>
    <property type="project" value="TreeGrafter"/>
</dbReference>
<evidence type="ECO:0000256" key="3">
    <source>
        <dbReference type="SAM" id="MobiDB-lite"/>
    </source>
</evidence>
<name>A0A1H2PTJ6_9BURK</name>
<dbReference type="NCBIfam" id="TIGR00090">
    <property type="entry name" value="rsfS_iojap_ybeB"/>
    <property type="match status" value="1"/>
</dbReference>
<protein>
    <recommendedName>
        <fullName evidence="2">Ribosomal silencing factor RsfS</fullName>
    </recommendedName>
</protein>
<evidence type="ECO:0000256" key="1">
    <source>
        <dbReference type="ARBA" id="ARBA00010574"/>
    </source>
</evidence>
<dbReference type="GO" id="GO:0005737">
    <property type="term" value="C:cytoplasm"/>
    <property type="evidence" value="ECO:0007669"/>
    <property type="project" value="UniProtKB-SubCell"/>
</dbReference>
<keyword evidence="2" id="KW-0678">Repressor</keyword>
<dbReference type="InterPro" id="IPR043519">
    <property type="entry name" value="NT_sf"/>
</dbReference>
<sequence>MDIRKLQRAIVDGLEDVKAQDITVFNTTHLTALFDRVVIASGTSNRQTRALASSVSDKVKAGGGTVISIEGTDTGEWVLVDCGDAIVHIMQPALRQYYNLEEIWGGKTVRVKLGGKGGGTDGDDEGADDGDDEDLDARQSPAPRAVRPRR</sequence>
<dbReference type="Proteomes" id="UP000243719">
    <property type="component" value="Unassembled WGS sequence"/>
</dbReference>
<dbReference type="PANTHER" id="PTHR21043">
    <property type="entry name" value="IOJAP SUPERFAMILY ORTHOLOG"/>
    <property type="match status" value="1"/>
</dbReference>
<evidence type="ECO:0000313" key="4">
    <source>
        <dbReference type="EMBL" id="SDV50050.1"/>
    </source>
</evidence>
<evidence type="ECO:0000313" key="5">
    <source>
        <dbReference type="Proteomes" id="UP000243719"/>
    </source>
</evidence>
<comment type="similarity">
    <text evidence="1 2">Belongs to the Iojap/RsfS family.</text>
</comment>
<keyword evidence="2" id="KW-0963">Cytoplasm</keyword>
<dbReference type="RefSeq" id="WP_091910718.1">
    <property type="nucleotide sequence ID" value="NZ_FNLO01000010.1"/>
</dbReference>
<dbReference type="AlphaFoldDB" id="A0A1H2PTJ6"/>
<keyword evidence="2" id="KW-0810">Translation regulation</keyword>
<comment type="subcellular location">
    <subcellularLocation>
        <location evidence="2">Cytoplasm</location>
    </subcellularLocation>
</comment>